<keyword evidence="1" id="KW-0812">Transmembrane</keyword>
<comment type="caution">
    <text evidence="2">The sequence shown here is derived from an EMBL/GenBank/DDBJ whole genome shotgun (WGS) entry which is preliminary data.</text>
</comment>
<evidence type="ECO:0000256" key="1">
    <source>
        <dbReference type="SAM" id="Phobius"/>
    </source>
</evidence>
<keyword evidence="3" id="KW-1185">Reference proteome</keyword>
<evidence type="ECO:0000313" key="2">
    <source>
        <dbReference type="EMBL" id="KAK8373059.1"/>
    </source>
</evidence>
<dbReference type="PANTHER" id="PTHR31025">
    <property type="entry name" value="SI:CH211-196P9.1-RELATED"/>
    <property type="match status" value="1"/>
</dbReference>
<gene>
    <name evidence="2" type="ORF">O3P69_011024</name>
</gene>
<proteinExistence type="predicted"/>
<feature type="transmembrane region" description="Helical" evidence="1">
    <location>
        <begin position="12"/>
        <end position="30"/>
    </location>
</feature>
<accession>A0AAW0SDM3</accession>
<organism evidence="2 3">
    <name type="scientific">Scylla paramamosain</name>
    <name type="common">Mud crab</name>
    <dbReference type="NCBI Taxonomy" id="85552"/>
    <lineage>
        <taxon>Eukaryota</taxon>
        <taxon>Metazoa</taxon>
        <taxon>Ecdysozoa</taxon>
        <taxon>Arthropoda</taxon>
        <taxon>Crustacea</taxon>
        <taxon>Multicrustacea</taxon>
        <taxon>Malacostraca</taxon>
        <taxon>Eumalacostraca</taxon>
        <taxon>Eucarida</taxon>
        <taxon>Decapoda</taxon>
        <taxon>Pleocyemata</taxon>
        <taxon>Brachyura</taxon>
        <taxon>Eubrachyura</taxon>
        <taxon>Portunoidea</taxon>
        <taxon>Portunidae</taxon>
        <taxon>Portuninae</taxon>
        <taxon>Scylla</taxon>
    </lineage>
</organism>
<sequence length="70" mass="7844">MLSIDGVVVTEHIATFTTGLAMLLASYYNFNIRYPMDSASTLEFIQRCFAGINPKWGSKIEVKKTLQKAL</sequence>
<name>A0AAW0SDM3_SCYPA</name>
<dbReference type="Proteomes" id="UP001487740">
    <property type="component" value="Unassembled WGS sequence"/>
</dbReference>
<dbReference type="PANTHER" id="PTHR31025:SF22">
    <property type="entry name" value="IP13529P"/>
    <property type="match status" value="1"/>
</dbReference>
<protein>
    <submittedName>
        <fullName evidence="2">Uncharacterized protein</fullName>
    </submittedName>
</protein>
<evidence type="ECO:0000313" key="3">
    <source>
        <dbReference type="Proteomes" id="UP001487740"/>
    </source>
</evidence>
<keyword evidence="1" id="KW-0472">Membrane</keyword>
<dbReference type="AlphaFoldDB" id="A0AAW0SDM3"/>
<keyword evidence="1" id="KW-1133">Transmembrane helix</keyword>
<dbReference type="EMBL" id="JARAKH010001397">
    <property type="protein sequence ID" value="KAK8373059.1"/>
    <property type="molecule type" value="Genomic_DNA"/>
</dbReference>
<reference evidence="2 3" key="1">
    <citation type="submission" date="2023-03" db="EMBL/GenBank/DDBJ databases">
        <title>High-quality genome of Scylla paramamosain provides insights in environmental adaptation.</title>
        <authorList>
            <person name="Zhang L."/>
        </authorList>
    </citation>
    <scope>NUCLEOTIDE SEQUENCE [LARGE SCALE GENOMIC DNA]</scope>
    <source>
        <strain evidence="2">LZ_2023a</strain>
        <tissue evidence="2">Muscle</tissue>
    </source>
</reference>